<dbReference type="CDD" id="cd04301">
    <property type="entry name" value="NAT_SF"/>
    <property type="match status" value="1"/>
</dbReference>
<keyword evidence="2" id="KW-0012">Acyltransferase</keyword>
<dbReference type="Proteomes" id="UP000516057">
    <property type="component" value="Chromosome"/>
</dbReference>
<dbReference type="RefSeq" id="WP_187737111.1">
    <property type="nucleotide sequence ID" value="NZ_CP060790.1"/>
</dbReference>
<dbReference type="PANTHER" id="PTHR43800">
    <property type="entry name" value="PEPTIDYL-LYSINE N-ACETYLTRANSFERASE YJAB"/>
    <property type="match status" value="1"/>
</dbReference>
<dbReference type="PANTHER" id="PTHR43800:SF1">
    <property type="entry name" value="PEPTIDYL-LYSINE N-ACETYLTRANSFERASE YJAB"/>
    <property type="match status" value="1"/>
</dbReference>
<keyword evidence="1 4" id="KW-0808">Transferase</keyword>
<reference evidence="4 5" key="1">
    <citation type="submission" date="2020-08" db="EMBL/GenBank/DDBJ databases">
        <title>Genome sequence of Acidovorax monticola KACC 19171T.</title>
        <authorList>
            <person name="Hyun D.-W."/>
            <person name="Bae J.-W."/>
        </authorList>
    </citation>
    <scope>NUCLEOTIDE SEQUENCE [LARGE SCALE GENOMIC DNA]</scope>
    <source>
        <strain evidence="4 5">KACC 19171</strain>
    </source>
</reference>
<name>A0A7H0HHW4_9BURK</name>
<dbReference type="Gene3D" id="3.40.630.30">
    <property type="match status" value="1"/>
</dbReference>
<dbReference type="AlphaFoldDB" id="A0A7H0HHW4"/>
<protein>
    <submittedName>
        <fullName evidence="4">Acetyltransferase</fullName>
    </submittedName>
</protein>
<dbReference type="SUPFAM" id="SSF55729">
    <property type="entry name" value="Acyl-CoA N-acyltransferases (Nat)"/>
    <property type="match status" value="1"/>
</dbReference>
<feature type="domain" description="N-acetyltransferase" evidence="3">
    <location>
        <begin position="1"/>
        <end position="144"/>
    </location>
</feature>
<dbReference type="KEGG" id="amon:H9L24_04220"/>
<dbReference type="NCBIfam" id="NF007807">
    <property type="entry name" value="PRK10514.1"/>
    <property type="match status" value="1"/>
</dbReference>
<evidence type="ECO:0000256" key="1">
    <source>
        <dbReference type="ARBA" id="ARBA00022679"/>
    </source>
</evidence>
<evidence type="ECO:0000313" key="4">
    <source>
        <dbReference type="EMBL" id="QNP60130.1"/>
    </source>
</evidence>
<evidence type="ECO:0000256" key="2">
    <source>
        <dbReference type="ARBA" id="ARBA00023315"/>
    </source>
</evidence>
<accession>A0A7H0HHW4</accession>
<gene>
    <name evidence="4" type="ORF">H9L24_04220</name>
</gene>
<dbReference type="InterPro" id="IPR016181">
    <property type="entry name" value="Acyl_CoA_acyltransferase"/>
</dbReference>
<organism evidence="4 5">
    <name type="scientific">Paenacidovorax monticola</name>
    <dbReference type="NCBI Taxonomy" id="1926868"/>
    <lineage>
        <taxon>Bacteria</taxon>
        <taxon>Pseudomonadati</taxon>
        <taxon>Pseudomonadota</taxon>
        <taxon>Betaproteobacteria</taxon>
        <taxon>Burkholderiales</taxon>
        <taxon>Comamonadaceae</taxon>
        <taxon>Paenacidovorax</taxon>
    </lineage>
</organism>
<evidence type="ECO:0000313" key="5">
    <source>
        <dbReference type="Proteomes" id="UP000516057"/>
    </source>
</evidence>
<dbReference type="PROSITE" id="PS51186">
    <property type="entry name" value="GNAT"/>
    <property type="match status" value="1"/>
</dbReference>
<keyword evidence="5" id="KW-1185">Reference proteome</keyword>
<dbReference type="EMBL" id="CP060790">
    <property type="protein sequence ID" value="QNP60130.1"/>
    <property type="molecule type" value="Genomic_DNA"/>
</dbReference>
<dbReference type="Pfam" id="PF00583">
    <property type="entry name" value="Acetyltransf_1"/>
    <property type="match status" value="1"/>
</dbReference>
<dbReference type="InterPro" id="IPR000182">
    <property type="entry name" value="GNAT_dom"/>
</dbReference>
<proteinExistence type="predicted"/>
<sequence length="148" mass="15976">MQIRLATPDDAAALLDVWRTAVLATHGFLSAGDFRQIERQVAQDYLPHSPLWVGCDEGGVPLGFLGLTGQQVDSLFVHQRARGQGVGRALLAHARQVAKGTLAVDVNEQNAQAVGFYLRMGFEQVGRSPCDDAGRPYPLLHLRQACGG</sequence>
<dbReference type="GO" id="GO:0016747">
    <property type="term" value="F:acyltransferase activity, transferring groups other than amino-acyl groups"/>
    <property type="evidence" value="ECO:0007669"/>
    <property type="project" value="InterPro"/>
</dbReference>
<evidence type="ECO:0000259" key="3">
    <source>
        <dbReference type="PROSITE" id="PS51186"/>
    </source>
</evidence>